<reference evidence="2 3" key="1">
    <citation type="submission" date="2020-02" db="EMBL/GenBank/DDBJ databases">
        <title>Fructobacillus sp. isolated from paper mulberry of Taiwan.</title>
        <authorList>
            <person name="Lin S.-T."/>
        </authorList>
    </citation>
    <scope>NUCLEOTIDE SEQUENCE [LARGE SCALE GENOMIC DNA]</scope>
    <source>
        <strain evidence="2 3">M1-10</strain>
    </source>
</reference>
<evidence type="ECO:0000256" key="1">
    <source>
        <dbReference type="SAM" id="MobiDB-lite"/>
    </source>
</evidence>
<organism evidence="2 3">
    <name type="scientific">Fructobacillus papyriferae</name>
    <dbReference type="NCBI Taxonomy" id="2713171"/>
    <lineage>
        <taxon>Bacteria</taxon>
        <taxon>Bacillati</taxon>
        <taxon>Bacillota</taxon>
        <taxon>Bacilli</taxon>
        <taxon>Lactobacillales</taxon>
        <taxon>Lactobacillaceae</taxon>
        <taxon>Fructobacillus</taxon>
    </lineage>
</organism>
<feature type="region of interest" description="Disordered" evidence="1">
    <location>
        <begin position="35"/>
        <end position="62"/>
    </location>
</feature>
<comment type="caution">
    <text evidence="2">The sequence shown here is derived from an EMBL/GenBank/DDBJ whole genome shotgun (WGS) entry which is preliminary data.</text>
</comment>
<name>A0ABS5QN78_9LACO</name>
<protein>
    <submittedName>
        <fullName evidence="2">Uncharacterized protein</fullName>
    </submittedName>
</protein>
<accession>A0ABS5QN78</accession>
<evidence type="ECO:0000313" key="2">
    <source>
        <dbReference type="EMBL" id="MBS9334548.1"/>
    </source>
</evidence>
<dbReference type="Proteomes" id="UP001519418">
    <property type="component" value="Unassembled WGS sequence"/>
</dbReference>
<dbReference type="RefSeq" id="WP_213819165.1">
    <property type="nucleotide sequence ID" value="NZ_JAAMFI010000001.1"/>
</dbReference>
<feature type="compositionally biased region" description="Polar residues" evidence="1">
    <location>
        <begin position="50"/>
        <end position="62"/>
    </location>
</feature>
<gene>
    <name evidence="2" type="ORF">G6R27_00665</name>
</gene>
<evidence type="ECO:0000313" key="3">
    <source>
        <dbReference type="Proteomes" id="UP001519418"/>
    </source>
</evidence>
<keyword evidence="3" id="KW-1185">Reference proteome</keyword>
<proteinExistence type="predicted"/>
<dbReference type="EMBL" id="JAAMFI010000001">
    <property type="protein sequence ID" value="MBS9334548.1"/>
    <property type="molecule type" value="Genomic_DNA"/>
</dbReference>
<sequence length="62" mass="6704">MSEFRSEHGFLADFYRVTAGVQAAETVIARAREQIGQPLPTQDKGESPNALITSSNLAPLSK</sequence>